<reference evidence="4 5" key="1">
    <citation type="journal article" date="2016" name="Genome Announc.">
        <title>Complete Genome Sequence of Thiostrepton-Producing Streptomyces laurentii ATCC 31255.</title>
        <authorList>
            <person name="Doi K."/>
            <person name="Fujino Y."/>
            <person name="Nagayoshi Y."/>
            <person name="Ohshima T."/>
            <person name="Ogata S."/>
        </authorList>
    </citation>
    <scope>NUCLEOTIDE SEQUENCE [LARGE SCALE GENOMIC DNA]</scope>
    <source>
        <strain evidence="4 5">ATCC 31255</strain>
    </source>
</reference>
<organism evidence="4 5">
    <name type="scientific">Streptomyces laurentii</name>
    <dbReference type="NCBI Taxonomy" id="39478"/>
    <lineage>
        <taxon>Bacteria</taxon>
        <taxon>Bacillati</taxon>
        <taxon>Actinomycetota</taxon>
        <taxon>Actinomycetes</taxon>
        <taxon>Kitasatosporales</taxon>
        <taxon>Streptomycetaceae</taxon>
        <taxon>Streptomyces</taxon>
    </lineage>
</organism>
<dbReference type="PANTHER" id="PTHR43664:SF1">
    <property type="entry name" value="BETA-METHYLMALYL-COA DEHYDRATASE"/>
    <property type="match status" value="1"/>
</dbReference>
<feature type="region of interest" description="Disordered" evidence="2">
    <location>
        <begin position="149"/>
        <end position="198"/>
    </location>
</feature>
<proteinExistence type="inferred from homology"/>
<accession>A0A160P0Z5</accession>
<dbReference type="PANTHER" id="PTHR43664">
    <property type="entry name" value="MONOAMINE OXIDASE-RELATED"/>
    <property type="match status" value="1"/>
</dbReference>
<comment type="similarity">
    <text evidence="1">Belongs to the enoyl-CoA hydratase/isomerase family.</text>
</comment>
<dbReference type="CDD" id="cd03454">
    <property type="entry name" value="YdeM"/>
    <property type="match status" value="1"/>
</dbReference>
<dbReference type="EMBL" id="AP017424">
    <property type="protein sequence ID" value="BAU85049.1"/>
    <property type="molecule type" value="Genomic_DNA"/>
</dbReference>
<keyword evidence="5" id="KW-1185">Reference proteome</keyword>
<dbReference type="InterPro" id="IPR002539">
    <property type="entry name" value="MaoC-like_dom"/>
</dbReference>
<dbReference type="KEGG" id="slau:SLA_4161"/>
<dbReference type="Gene3D" id="3.10.129.10">
    <property type="entry name" value="Hotdog Thioesterase"/>
    <property type="match status" value="1"/>
</dbReference>
<evidence type="ECO:0000256" key="2">
    <source>
        <dbReference type="SAM" id="MobiDB-lite"/>
    </source>
</evidence>
<dbReference type="Pfam" id="PF01575">
    <property type="entry name" value="MaoC_dehydratas"/>
    <property type="match status" value="1"/>
</dbReference>
<feature type="domain" description="MaoC-like" evidence="3">
    <location>
        <begin position="17"/>
        <end position="109"/>
    </location>
</feature>
<dbReference type="InterPro" id="IPR052342">
    <property type="entry name" value="MCH/BMMD"/>
</dbReference>
<dbReference type="AlphaFoldDB" id="A0A160P0Z5"/>
<evidence type="ECO:0000256" key="1">
    <source>
        <dbReference type="ARBA" id="ARBA00005254"/>
    </source>
</evidence>
<evidence type="ECO:0000259" key="3">
    <source>
        <dbReference type="Pfam" id="PF01575"/>
    </source>
</evidence>
<evidence type="ECO:0000313" key="4">
    <source>
        <dbReference type="EMBL" id="BAU85049.1"/>
    </source>
</evidence>
<dbReference type="SUPFAM" id="SSF54637">
    <property type="entry name" value="Thioesterase/thiol ester dehydrase-isomerase"/>
    <property type="match status" value="1"/>
</dbReference>
<sequence length="198" mass="21288">MRYFEDFRPGDVHELGTVTVTAEEVLEFGRRFDPQPFHTDPELAKDSQFGGLIASGFHTQSMFMRRYVDGLLAYSECMGSPGIDEVRYLRPVRPGDVLTARVEVLGVTPSPFNPATGTVKPRCTLVGADGAPVFSMILHSIFRRRPAGSEAGRLSSMPASEDPAGCCGCGPKDTAARGSGRTSDRAVTAETRSPAMSA</sequence>
<protein>
    <submittedName>
        <fullName evidence="4">Acyl dehydratase</fullName>
    </submittedName>
</protein>
<gene>
    <name evidence="4" type="ORF">SLA_4161</name>
</gene>
<evidence type="ECO:0000313" key="5">
    <source>
        <dbReference type="Proteomes" id="UP000217676"/>
    </source>
</evidence>
<name>A0A160P0Z5_STRLU</name>
<dbReference type="InterPro" id="IPR029069">
    <property type="entry name" value="HotDog_dom_sf"/>
</dbReference>
<dbReference type="Proteomes" id="UP000217676">
    <property type="component" value="Chromosome"/>
</dbReference>